<feature type="domain" description="Protein export membrane protein SecD/SecF C-terminal" evidence="11">
    <location>
        <begin position="646"/>
        <end position="832"/>
    </location>
</feature>
<evidence type="ECO:0000313" key="15">
    <source>
        <dbReference type="Proteomes" id="UP000175691"/>
    </source>
</evidence>
<dbReference type="Gene3D" id="1.20.1640.10">
    <property type="entry name" value="Multidrug efflux transporter AcrB transmembrane domain"/>
    <property type="match status" value="2"/>
</dbReference>
<evidence type="ECO:0000259" key="13">
    <source>
        <dbReference type="Pfam" id="PF22599"/>
    </source>
</evidence>
<dbReference type="PANTHER" id="PTHR30081">
    <property type="entry name" value="PROTEIN-EXPORT MEMBRANE PROTEIN SEC"/>
    <property type="match status" value="1"/>
</dbReference>
<dbReference type="GO" id="GO:0005886">
    <property type="term" value="C:plasma membrane"/>
    <property type="evidence" value="ECO:0007669"/>
    <property type="project" value="UniProtKB-SubCell"/>
</dbReference>
<dbReference type="AlphaFoldDB" id="A0A1E7ZCQ6"/>
<evidence type="ECO:0000259" key="12">
    <source>
        <dbReference type="Pfam" id="PF21760"/>
    </source>
</evidence>
<dbReference type="OrthoDB" id="9805019at2"/>
<evidence type="ECO:0000256" key="9">
    <source>
        <dbReference type="HAMAP-Rule" id="MF_01463"/>
    </source>
</evidence>
<keyword evidence="7 9" id="KW-0811">Translocation</keyword>
<dbReference type="SUPFAM" id="SSF82866">
    <property type="entry name" value="Multidrug efflux transporter AcrB transmembrane domain"/>
    <property type="match status" value="2"/>
</dbReference>
<name>A0A1E7ZCQ6_9ALTE</name>
<dbReference type="FunFam" id="1.20.1640.10:FF:000004">
    <property type="entry name" value="Protein translocase subunit SecD"/>
    <property type="match status" value="1"/>
</dbReference>
<feature type="transmembrane region" description="Helical" evidence="9">
    <location>
        <begin position="700"/>
        <end position="720"/>
    </location>
</feature>
<dbReference type="Pfam" id="PF07549">
    <property type="entry name" value="Sec_GG"/>
    <property type="match status" value="2"/>
</dbReference>
<dbReference type="HAMAP" id="MF_01464_B">
    <property type="entry name" value="SecF_B"/>
    <property type="match status" value="1"/>
</dbReference>
<keyword evidence="8 9" id="KW-0472">Membrane</keyword>
<dbReference type="Pfam" id="PF21760">
    <property type="entry name" value="SecD_1st"/>
    <property type="match status" value="1"/>
</dbReference>
<feature type="transmembrane region" description="Helical" evidence="9">
    <location>
        <begin position="405"/>
        <end position="425"/>
    </location>
</feature>
<proteinExistence type="inferred from homology"/>
<feature type="domain" description="Protein translocase subunit SecDF P1" evidence="12">
    <location>
        <begin position="154"/>
        <end position="212"/>
    </location>
</feature>
<feature type="transmembrane region" description="Helical" evidence="9">
    <location>
        <begin position="479"/>
        <end position="502"/>
    </location>
</feature>
<evidence type="ECO:0000256" key="10">
    <source>
        <dbReference type="HAMAP-Rule" id="MF_01464"/>
    </source>
</evidence>
<feature type="transmembrane region" description="Helical" evidence="9">
    <location>
        <begin position="454"/>
        <end position="473"/>
    </location>
</feature>
<feature type="transmembrane region" description="Helical" evidence="9">
    <location>
        <begin position="726"/>
        <end position="743"/>
    </location>
</feature>
<evidence type="ECO:0000256" key="1">
    <source>
        <dbReference type="ARBA" id="ARBA00004651"/>
    </source>
</evidence>
<dbReference type="NCBIfam" id="TIGR01129">
    <property type="entry name" value="secD"/>
    <property type="match status" value="1"/>
</dbReference>
<comment type="similarity">
    <text evidence="9">Belongs to the SecD/SecF family. SecD subfamily.</text>
</comment>
<evidence type="ECO:0000256" key="5">
    <source>
        <dbReference type="ARBA" id="ARBA00022927"/>
    </source>
</evidence>
<feature type="transmembrane region" description="Helical" evidence="9">
    <location>
        <begin position="379"/>
        <end position="399"/>
    </location>
</feature>
<dbReference type="Gene3D" id="3.30.70.3400">
    <property type="match status" value="2"/>
</dbReference>
<dbReference type="GO" id="GO:0065002">
    <property type="term" value="P:intracellular protein transmembrane transport"/>
    <property type="evidence" value="ECO:0007669"/>
    <property type="project" value="UniProtKB-UniRule"/>
</dbReference>
<comment type="caution">
    <text evidence="9">Lacks conserved residue(s) required for the propagation of feature annotation.</text>
</comment>
<feature type="transmembrane region" description="Helical" evidence="9">
    <location>
        <begin position="673"/>
        <end position="693"/>
    </location>
</feature>
<dbReference type="Proteomes" id="UP000175691">
    <property type="component" value="Unassembled WGS sequence"/>
</dbReference>
<evidence type="ECO:0000259" key="11">
    <source>
        <dbReference type="Pfam" id="PF02355"/>
    </source>
</evidence>
<evidence type="ECO:0000256" key="6">
    <source>
        <dbReference type="ARBA" id="ARBA00022989"/>
    </source>
</evidence>
<dbReference type="NCBIfam" id="TIGR00966">
    <property type="entry name" value="transloc_SecF"/>
    <property type="match status" value="1"/>
</dbReference>
<comment type="similarity">
    <text evidence="10">Belongs to the SecD/SecF family. SecF subfamily.</text>
</comment>
<evidence type="ECO:0000256" key="8">
    <source>
        <dbReference type="ARBA" id="ARBA00023136"/>
    </source>
</evidence>
<evidence type="ECO:0000256" key="3">
    <source>
        <dbReference type="ARBA" id="ARBA00022475"/>
    </source>
</evidence>
<feature type="domain" description="SecDF P1 head subdomain" evidence="13">
    <location>
        <begin position="227"/>
        <end position="332"/>
    </location>
</feature>
<dbReference type="NCBIfam" id="NF009583">
    <property type="entry name" value="PRK13024.1-3"/>
    <property type="match status" value="1"/>
</dbReference>
<dbReference type="NCBIfam" id="TIGR00916">
    <property type="entry name" value="2A0604s01"/>
    <property type="match status" value="2"/>
</dbReference>
<feature type="transmembrane region" description="Helical" evidence="9">
    <location>
        <begin position="780"/>
        <end position="802"/>
    </location>
</feature>
<dbReference type="InterPro" id="IPR005665">
    <property type="entry name" value="SecF_bac"/>
</dbReference>
<dbReference type="GO" id="GO:0015450">
    <property type="term" value="F:protein-transporting ATPase activity"/>
    <property type="evidence" value="ECO:0007669"/>
    <property type="project" value="InterPro"/>
</dbReference>
<accession>A0A1E7ZCQ6</accession>
<dbReference type="Gene3D" id="3.30.1360.200">
    <property type="match status" value="1"/>
</dbReference>
<comment type="subunit">
    <text evidence="9">Forms a complex with SecF. Part of the essential Sec protein translocation apparatus which comprises SecA, SecYEG and auxiliary proteins SecDF-YajC and YidC.</text>
</comment>
<evidence type="ECO:0000256" key="4">
    <source>
        <dbReference type="ARBA" id="ARBA00022692"/>
    </source>
</evidence>
<dbReference type="RefSeq" id="WP_070124971.1">
    <property type="nucleotide sequence ID" value="NZ_MDHN01000015.1"/>
</dbReference>
<feature type="transmembrane region" description="Helical" evidence="9">
    <location>
        <begin position="537"/>
        <end position="556"/>
    </location>
</feature>
<dbReference type="InterPro" id="IPR005791">
    <property type="entry name" value="SecD"/>
</dbReference>
<dbReference type="HAMAP" id="MF_01463_B">
    <property type="entry name" value="SecD_B"/>
    <property type="match status" value="1"/>
</dbReference>
<dbReference type="InterPro" id="IPR048631">
    <property type="entry name" value="SecD_1st"/>
</dbReference>
<dbReference type="GO" id="GO:0043952">
    <property type="term" value="P:protein transport by the Sec complex"/>
    <property type="evidence" value="ECO:0007669"/>
    <property type="project" value="UniProtKB-UniRule"/>
</dbReference>
<keyword evidence="15" id="KW-1185">Reference proteome</keyword>
<dbReference type="InterPro" id="IPR054384">
    <property type="entry name" value="SecDF_P1_head"/>
</dbReference>
<evidence type="ECO:0000313" key="14">
    <source>
        <dbReference type="EMBL" id="OFC71306.1"/>
    </source>
</evidence>
<keyword evidence="2 9" id="KW-0813">Transport</keyword>
<dbReference type="InterPro" id="IPR022646">
    <property type="entry name" value="SecD/SecF_CS"/>
</dbReference>
<dbReference type="InterPro" id="IPR048634">
    <property type="entry name" value="SecD_SecF_C"/>
</dbReference>
<feature type="domain" description="Protein export membrane protein SecD/SecF C-terminal" evidence="11">
    <location>
        <begin position="337"/>
        <end position="498"/>
    </location>
</feature>
<dbReference type="Pfam" id="PF02355">
    <property type="entry name" value="SecD_SecF_C"/>
    <property type="match status" value="2"/>
</dbReference>
<evidence type="ECO:0000256" key="2">
    <source>
        <dbReference type="ARBA" id="ARBA00022448"/>
    </source>
</evidence>
<feature type="transmembrane region" description="Helical" evidence="9">
    <location>
        <begin position="354"/>
        <end position="374"/>
    </location>
</feature>
<reference evidence="14 15" key="1">
    <citation type="submission" date="2016-08" db="EMBL/GenBank/DDBJ databases">
        <authorList>
            <person name="Seilhamer J.J."/>
        </authorList>
    </citation>
    <scope>NUCLEOTIDE SEQUENCE [LARGE SCALE GENOMIC DNA]</scope>
    <source>
        <strain evidence="14 15">KCTC 42603</strain>
    </source>
</reference>
<comment type="function">
    <text evidence="9">Part of the Sec protein translocase complex. Interacts with the SecYEG preprotein conducting channel. SecDF uses the proton motive force (PMF) to complete protein translocation after the ATP-dependent function of SecA.</text>
</comment>
<dbReference type="InterPro" id="IPR022813">
    <property type="entry name" value="SecD/SecF_arch_bac"/>
</dbReference>
<dbReference type="EMBL" id="MDHN01000015">
    <property type="protein sequence ID" value="OFC71306.1"/>
    <property type="molecule type" value="Genomic_DNA"/>
</dbReference>
<protein>
    <recommendedName>
        <fullName evidence="9 10">Multifunctional fusion protein</fullName>
    </recommendedName>
    <domain>
        <recommendedName>
            <fullName evidence="9">Protein translocase subunit SecD</fullName>
        </recommendedName>
    </domain>
    <domain>
        <recommendedName>
            <fullName evidence="10">Protein-export membrane protein SecF</fullName>
        </recommendedName>
    </domain>
</protein>
<keyword evidence="6 9" id="KW-1133">Transmembrane helix</keyword>
<comment type="subcellular location">
    <subcellularLocation>
        <location evidence="1 9">Cell membrane</location>
        <topology evidence="1 9">Multi-pass membrane protein</topology>
    </subcellularLocation>
</comment>
<dbReference type="Pfam" id="PF22599">
    <property type="entry name" value="SecDF_P1_head"/>
    <property type="match status" value="1"/>
</dbReference>
<dbReference type="InterPro" id="IPR022645">
    <property type="entry name" value="SecD/SecF_bac"/>
</dbReference>
<dbReference type="PRINTS" id="PR01755">
    <property type="entry name" value="SECFTRNLCASE"/>
</dbReference>
<dbReference type="PANTHER" id="PTHR30081:SF1">
    <property type="entry name" value="PROTEIN TRANSLOCASE SUBUNIT SECD"/>
    <property type="match status" value="1"/>
</dbReference>
<feature type="transmembrane region" description="Helical" evidence="9">
    <location>
        <begin position="808"/>
        <end position="830"/>
    </location>
</feature>
<sequence length="857" mass="91505">MKKFSVRGVIYVLVILLGLFSALPNLLPASAQQKLPEWYTQNQLSLGLDLQGGSHLLLTADTAPLFDKAFDDMRESLFKQFRDAGIRYQVQSAAKNHLQFTLMANANAQKAWDILTAYRYSTEGKPQFAIDRNDNVISVALTDEYKTALVNDAMARSVEVVRRRLDETGLVDPSISRQGDDGVLVQMPGVTDPSAIRDLLGTTAQMRFHWVTDGSQRTGVIRVPDMQGNTTYTLEKRVAMEGEHISDAQLAFDPNTGNPVVNFKLDSVGGSLFADMTRSHIGVPLAVVLDGKVITAPVIRAVIGAGGGEISGDFTANEAKELALLLRAGALPMPLHVIEERTVGPDLGSDAIEMGLTTGLIGAAMVLALMVVLYGRWGVIACTSLAINIGMLFGVLSVFGATLTLPGIAGIILTLGMAVDANILINERIKEESRRGKPAGTAIRAGFDKAWSTILDSSLTTLIAVSLLFMFGSGPVKGFAITIGIGLFTSMFTAIAVTRLLISAVTRGKERQVLQFPGYGWFTRKAGTPINFLRGRVTGLCVSAFLSVASVVAFFTPGLQYGVDFTGGTLVEVSTQHVQVDELRSAFEANGIEGVSIQEFGNQGDYLIRVPVADSPSTANAEGVNTEQSEPDTSYQVAQSGQVAAVKQVVQSLDKDATFPRVDMVGSKVSGGFADASILAVLIAGGGILAYLWLRFESHFALAATATIALDLTKTIGFFALTGLEFNLTAVAALLALIGYSINDKVVVFDRIREGFRMTPDKPIEEVLNSSITATLSRTVFTSLTTLLALLPMGIAGGASVASFALPMLFGIVIGTSSSIFVASPILYYLGKRREAKGLAQLRPTSEEIRESLAHIP</sequence>
<comment type="caution">
    <text evidence="14">The sequence shown here is derived from an EMBL/GenBank/DDBJ whole genome shotgun (WGS) entry which is preliminary data.</text>
</comment>
<evidence type="ECO:0000256" key="7">
    <source>
        <dbReference type="ARBA" id="ARBA00023010"/>
    </source>
</evidence>
<dbReference type="STRING" id="1656094.BFC18_09125"/>
<dbReference type="InterPro" id="IPR055344">
    <property type="entry name" value="SecD_SecF_C_bact"/>
</dbReference>
<comment type="subunit">
    <text evidence="10">Forms a complex with SecD. Part of the essential Sec protein translocation apparatus which comprises SecA, SecYEG and auxiliary proteins SecDF-YajC and YidC.</text>
</comment>
<keyword evidence="3 9" id="KW-1003">Cell membrane</keyword>
<keyword evidence="4 9" id="KW-0812">Transmembrane</keyword>
<keyword evidence="5 9" id="KW-0653">Protein transport</keyword>
<organism evidence="14 15">
    <name type="scientific">Alteromonas confluentis</name>
    <dbReference type="NCBI Taxonomy" id="1656094"/>
    <lineage>
        <taxon>Bacteria</taxon>
        <taxon>Pseudomonadati</taxon>
        <taxon>Pseudomonadota</taxon>
        <taxon>Gammaproteobacteria</taxon>
        <taxon>Alteromonadales</taxon>
        <taxon>Alteromonadaceae</taxon>
        <taxon>Alteromonas/Salinimonas group</taxon>
        <taxon>Alteromonas</taxon>
    </lineage>
</organism>
<gene>
    <name evidence="10" type="primary">secF</name>
    <name evidence="9" type="synonym">secD</name>
    <name evidence="14" type="ORF">BFC18_09125</name>
</gene>
<dbReference type="GO" id="GO:0006605">
    <property type="term" value="P:protein targeting"/>
    <property type="evidence" value="ECO:0007669"/>
    <property type="project" value="UniProtKB-UniRule"/>
</dbReference>